<dbReference type="SMART" id="SM00966">
    <property type="entry name" value="SpoVT_AbrB"/>
    <property type="match status" value="1"/>
</dbReference>
<sequence length="105" mass="12090">MKEFTGVVRNIDLAGRIVIPKELRRTLEWEVGDPLEIICQDNGLVIKAYKPDPLAATNEELRRRLKEINQLTLAYEARQLFNIHEAFSRIRQITNLSDLKDSCGP</sequence>
<accession>A0A928Q3N7</accession>
<dbReference type="Gene3D" id="2.10.260.10">
    <property type="match status" value="1"/>
</dbReference>
<dbReference type="InterPro" id="IPR037914">
    <property type="entry name" value="SpoVT-AbrB_sf"/>
</dbReference>
<keyword evidence="1 3" id="KW-0238">DNA-binding</keyword>
<dbReference type="PROSITE" id="PS51740">
    <property type="entry name" value="SPOVT_ABRB"/>
    <property type="match status" value="1"/>
</dbReference>
<dbReference type="AlphaFoldDB" id="A0A928Q3N7"/>
<proteinExistence type="predicted"/>
<dbReference type="EMBL" id="SVNY01000002">
    <property type="protein sequence ID" value="MBE6833116.1"/>
    <property type="molecule type" value="Genomic_DNA"/>
</dbReference>
<dbReference type="Proteomes" id="UP000754750">
    <property type="component" value="Unassembled WGS sequence"/>
</dbReference>
<dbReference type="SUPFAM" id="SSF89447">
    <property type="entry name" value="AbrB/MazE/MraZ-like"/>
    <property type="match status" value="1"/>
</dbReference>
<dbReference type="PANTHER" id="PTHR36432:SF1">
    <property type="entry name" value="STAGE V SPORULATION PROTEIN T"/>
    <property type="match status" value="1"/>
</dbReference>
<dbReference type="Pfam" id="PF04014">
    <property type="entry name" value="MazE_antitoxin"/>
    <property type="match status" value="1"/>
</dbReference>
<evidence type="ECO:0000313" key="3">
    <source>
        <dbReference type="EMBL" id="MBE6833116.1"/>
    </source>
</evidence>
<name>A0A928Q3N7_9FIRM</name>
<dbReference type="RefSeq" id="WP_326840193.1">
    <property type="nucleotide sequence ID" value="NZ_JBKWRC010000001.1"/>
</dbReference>
<comment type="caution">
    <text evidence="3">The sequence shown here is derived from an EMBL/GenBank/DDBJ whole genome shotgun (WGS) entry which is preliminary data.</text>
</comment>
<organism evidence="3 4">
    <name type="scientific">Faecalispora sporosphaeroides</name>
    <dbReference type="NCBI Taxonomy" id="1549"/>
    <lineage>
        <taxon>Bacteria</taxon>
        <taxon>Bacillati</taxon>
        <taxon>Bacillota</taxon>
        <taxon>Clostridia</taxon>
        <taxon>Eubacteriales</taxon>
        <taxon>Oscillospiraceae</taxon>
        <taxon>Faecalispora</taxon>
    </lineage>
</organism>
<dbReference type="NCBIfam" id="TIGR01439">
    <property type="entry name" value="lp_hng_hel_AbrB"/>
    <property type="match status" value="1"/>
</dbReference>
<gene>
    <name evidence="3" type="ORF">E7512_05955</name>
</gene>
<dbReference type="PANTHER" id="PTHR36432">
    <property type="match status" value="1"/>
</dbReference>
<evidence type="ECO:0000256" key="1">
    <source>
        <dbReference type="PROSITE-ProRule" id="PRU01076"/>
    </source>
</evidence>
<reference evidence="3" key="1">
    <citation type="submission" date="2019-04" db="EMBL/GenBank/DDBJ databases">
        <title>Evolution of Biomass-Degrading Anaerobic Consortia Revealed by Metagenomics.</title>
        <authorList>
            <person name="Peng X."/>
        </authorList>
    </citation>
    <scope>NUCLEOTIDE SEQUENCE</scope>
    <source>
        <strain evidence="3">SIG551</strain>
    </source>
</reference>
<evidence type="ECO:0000259" key="2">
    <source>
        <dbReference type="PROSITE" id="PS51740"/>
    </source>
</evidence>
<protein>
    <submittedName>
        <fullName evidence="3">AbrB/MazE/SpoVT family DNA-binding domain-containing protein</fullName>
    </submittedName>
</protein>
<dbReference type="GO" id="GO:0003677">
    <property type="term" value="F:DNA binding"/>
    <property type="evidence" value="ECO:0007669"/>
    <property type="project" value="UniProtKB-UniRule"/>
</dbReference>
<dbReference type="InterPro" id="IPR007159">
    <property type="entry name" value="SpoVT-AbrB_dom"/>
</dbReference>
<dbReference type="InterPro" id="IPR052731">
    <property type="entry name" value="B_subtilis_Trans_State_Reg"/>
</dbReference>
<evidence type="ECO:0000313" key="4">
    <source>
        <dbReference type="Proteomes" id="UP000754750"/>
    </source>
</evidence>
<feature type="domain" description="SpoVT-AbrB" evidence="2">
    <location>
        <begin position="6"/>
        <end position="51"/>
    </location>
</feature>